<gene>
    <name evidence="2" type="ORF">ABEB36_000837</name>
</gene>
<name>A0ABD1FFT9_HYPHA</name>
<feature type="region of interest" description="Disordered" evidence="1">
    <location>
        <begin position="1"/>
        <end position="25"/>
    </location>
</feature>
<keyword evidence="3" id="KW-1185">Reference proteome</keyword>
<dbReference type="AlphaFoldDB" id="A0ABD1FFT9"/>
<reference evidence="2 3" key="1">
    <citation type="submission" date="2024-05" db="EMBL/GenBank/DDBJ databases">
        <title>Genetic variation in Jamaican populations of the coffee berry borer (Hypothenemus hampei).</title>
        <authorList>
            <person name="Errbii M."/>
            <person name="Myrie A."/>
        </authorList>
    </citation>
    <scope>NUCLEOTIDE SEQUENCE [LARGE SCALE GENOMIC DNA]</scope>
    <source>
        <strain evidence="2">JA-Hopewell-2020-01-JO</strain>
        <tissue evidence="2">Whole body</tissue>
    </source>
</reference>
<dbReference type="EMBL" id="JBDJPC010000001">
    <property type="protein sequence ID" value="KAL1517016.1"/>
    <property type="molecule type" value="Genomic_DNA"/>
</dbReference>
<sequence length="120" mass="13979">MNSTAALRHEPCSPPAAPISARFRSDTIGYTHRRKPISEREDPNNFLQRHRLLTDIPIDGSDLAVTPSLPVKSCGMLKLLFSVWERKTETERERKREREFYEKLEVFSWGGPRTRKLTIR</sequence>
<organism evidence="2 3">
    <name type="scientific">Hypothenemus hampei</name>
    <name type="common">Coffee berry borer</name>
    <dbReference type="NCBI Taxonomy" id="57062"/>
    <lineage>
        <taxon>Eukaryota</taxon>
        <taxon>Metazoa</taxon>
        <taxon>Ecdysozoa</taxon>
        <taxon>Arthropoda</taxon>
        <taxon>Hexapoda</taxon>
        <taxon>Insecta</taxon>
        <taxon>Pterygota</taxon>
        <taxon>Neoptera</taxon>
        <taxon>Endopterygota</taxon>
        <taxon>Coleoptera</taxon>
        <taxon>Polyphaga</taxon>
        <taxon>Cucujiformia</taxon>
        <taxon>Curculionidae</taxon>
        <taxon>Scolytinae</taxon>
        <taxon>Hypothenemus</taxon>
    </lineage>
</organism>
<evidence type="ECO:0000313" key="3">
    <source>
        <dbReference type="Proteomes" id="UP001566132"/>
    </source>
</evidence>
<evidence type="ECO:0000313" key="2">
    <source>
        <dbReference type="EMBL" id="KAL1517016.1"/>
    </source>
</evidence>
<accession>A0ABD1FFT9</accession>
<comment type="caution">
    <text evidence="2">The sequence shown here is derived from an EMBL/GenBank/DDBJ whole genome shotgun (WGS) entry which is preliminary data.</text>
</comment>
<proteinExistence type="predicted"/>
<dbReference type="Proteomes" id="UP001566132">
    <property type="component" value="Unassembled WGS sequence"/>
</dbReference>
<evidence type="ECO:0000256" key="1">
    <source>
        <dbReference type="SAM" id="MobiDB-lite"/>
    </source>
</evidence>
<protein>
    <submittedName>
        <fullName evidence="2">Uncharacterized protein</fullName>
    </submittedName>
</protein>